<proteinExistence type="predicted"/>
<sequence>MKISSLKISFGLAFSFFSFLFFLFYLFSLPFIAGAGDDDNMAGYAWSSNIGWISFNNTSGGGSVDYGVNKNADGTLTGYAWSSNIGWIKFGGLSGFPSGAQTYAQNANVSDGELRGWARACAGMDDEPPTPPNQTTPNNTCSGDSRTDGWDGWISLAGTGYGVTLSGTSFEGYAWGSDVVGWVDFSGVVVGAGTGTCTDSTQNGDETGIDAGGRCDEGTCSDGIQNGNETAEDSGGRCGAGTCTDGSQNGDETDIDTGGRCDEGTCSDGIQNGNETAEDNGGRCGVSTCSDDTKNGNETAVDYGGRCIVEGDWSDWSPCVGGDQTRTCTNPPPSGGGANCSGPSSRVCGSSEDGTCSQTHYDCSSQETSINQISSPTKWTWTCPGSDGGADIICTETKRPGFIED</sequence>
<comment type="caution">
    <text evidence="2">The sequence shown here is derived from an EMBL/GenBank/DDBJ whole genome shotgun (WGS) entry which is preliminary data.</text>
</comment>
<evidence type="ECO:0000256" key="1">
    <source>
        <dbReference type="SAM" id="MobiDB-lite"/>
    </source>
</evidence>
<organism evidence="2 3">
    <name type="scientific">Candidatus Nomurabacteria bacterium RIFCSPLOWO2_01_FULL_42_17</name>
    <dbReference type="NCBI Taxonomy" id="1801780"/>
    <lineage>
        <taxon>Bacteria</taxon>
        <taxon>Candidatus Nomuraibacteriota</taxon>
    </lineage>
</organism>
<dbReference type="InterPro" id="IPR000884">
    <property type="entry name" value="TSP1_rpt"/>
</dbReference>
<accession>A0A1F6XNI9</accession>
<name>A0A1F6XNI9_9BACT</name>
<gene>
    <name evidence="2" type="ORF">A2917_03335</name>
</gene>
<evidence type="ECO:0000313" key="2">
    <source>
        <dbReference type="EMBL" id="OGI95558.1"/>
    </source>
</evidence>
<dbReference type="SUPFAM" id="SSF82185">
    <property type="entry name" value="Histone H3 K4-specific methyltransferase SET7/9 N-terminal domain"/>
    <property type="match status" value="1"/>
</dbReference>
<dbReference type="STRING" id="1801780.A2917_03335"/>
<reference evidence="2 3" key="1">
    <citation type="journal article" date="2016" name="Nat. Commun.">
        <title>Thousands of microbial genomes shed light on interconnected biogeochemical processes in an aquifer system.</title>
        <authorList>
            <person name="Anantharaman K."/>
            <person name="Brown C.T."/>
            <person name="Hug L.A."/>
            <person name="Sharon I."/>
            <person name="Castelle C.J."/>
            <person name="Probst A.J."/>
            <person name="Thomas B.C."/>
            <person name="Singh A."/>
            <person name="Wilkins M.J."/>
            <person name="Karaoz U."/>
            <person name="Brodie E.L."/>
            <person name="Williams K.H."/>
            <person name="Hubbard S.S."/>
            <person name="Banfield J.F."/>
        </authorList>
    </citation>
    <scope>NUCLEOTIDE SEQUENCE [LARGE SCALE GENOMIC DNA]</scope>
</reference>
<feature type="region of interest" description="Disordered" evidence="1">
    <location>
        <begin position="121"/>
        <end position="146"/>
    </location>
</feature>
<dbReference type="PROSITE" id="PS50092">
    <property type="entry name" value="TSP1"/>
    <property type="match status" value="1"/>
</dbReference>
<protein>
    <submittedName>
        <fullName evidence="2">Uncharacterized protein</fullName>
    </submittedName>
</protein>
<dbReference type="AlphaFoldDB" id="A0A1F6XNI9"/>
<dbReference type="EMBL" id="MFVE01000005">
    <property type="protein sequence ID" value="OGI95558.1"/>
    <property type="molecule type" value="Genomic_DNA"/>
</dbReference>
<evidence type="ECO:0000313" key="3">
    <source>
        <dbReference type="Proteomes" id="UP000178104"/>
    </source>
</evidence>
<dbReference type="Proteomes" id="UP000178104">
    <property type="component" value="Unassembled WGS sequence"/>
</dbReference>